<comment type="subcellular location">
    <subcellularLocation>
        <location evidence="2">Cell membrane</location>
        <topology evidence="2">Multi-pass membrane protein</topology>
    </subcellularLocation>
</comment>
<dbReference type="InParanoid" id="A0A1I4G843"/>
<dbReference type="OrthoDB" id="3830820at2"/>
<evidence type="ECO:0000256" key="1">
    <source>
        <dbReference type="ARBA" id="ARBA00000085"/>
    </source>
</evidence>
<evidence type="ECO:0000259" key="9">
    <source>
        <dbReference type="PROSITE" id="PS50109"/>
    </source>
</evidence>
<name>A0A1I4G843_9ACTN</name>
<keyword evidence="6" id="KW-0547">Nucleotide-binding</keyword>
<dbReference type="Proteomes" id="UP000199152">
    <property type="component" value="Unassembled WGS sequence"/>
</dbReference>
<keyword evidence="4" id="KW-0472">Membrane</keyword>
<reference evidence="11" key="1">
    <citation type="submission" date="2016-10" db="EMBL/GenBank/DDBJ databases">
        <authorList>
            <person name="Varghese N."/>
            <person name="Submissions S."/>
        </authorList>
    </citation>
    <scope>NUCLEOTIDE SEQUENCE [LARGE SCALE GENOMIC DNA]</scope>
    <source>
        <strain evidence="11">DSM 45317</strain>
    </source>
</reference>
<feature type="domain" description="Histidine kinase" evidence="9">
    <location>
        <begin position="26"/>
        <end position="215"/>
    </location>
</feature>
<dbReference type="GO" id="GO:0005886">
    <property type="term" value="C:plasma membrane"/>
    <property type="evidence" value="ECO:0007669"/>
    <property type="project" value="UniProtKB-SubCell"/>
</dbReference>
<keyword evidence="4" id="KW-1003">Cell membrane</keyword>
<dbReference type="GO" id="GO:0000155">
    <property type="term" value="F:phosphorelay sensor kinase activity"/>
    <property type="evidence" value="ECO:0007669"/>
    <property type="project" value="InterPro"/>
</dbReference>
<protein>
    <recommendedName>
        <fullName evidence="3">histidine kinase</fullName>
        <ecNumber evidence="3">2.7.13.3</ecNumber>
    </recommendedName>
</protein>
<accession>A0A1I4G843</accession>
<dbReference type="EC" id="2.7.13.3" evidence="3"/>
<evidence type="ECO:0000256" key="3">
    <source>
        <dbReference type="ARBA" id="ARBA00012438"/>
    </source>
</evidence>
<dbReference type="RefSeq" id="WP_091325790.1">
    <property type="nucleotide sequence ID" value="NZ_FOSW01000008.1"/>
</dbReference>
<keyword evidence="8" id="KW-0067">ATP-binding</keyword>
<organism evidence="10 11">
    <name type="scientific">Geodermatophilus ruber</name>
    <dbReference type="NCBI Taxonomy" id="504800"/>
    <lineage>
        <taxon>Bacteria</taxon>
        <taxon>Bacillati</taxon>
        <taxon>Actinomycetota</taxon>
        <taxon>Actinomycetes</taxon>
        <taxon>Geodermatophilales</taxon>
        <taxon>Geodermatophilaceae</taxon>
        <taxon>Geodermatophilus</taxon>
    </lineage>
</organism>
<sequence>MAEASMGNRGYADDRVCEQVEELVRTALHEIRQPVAAVLALAEAARGLDGTTPEVRSYLDQIIAQVMEVSGAAASVLERPENADSPVDVDEVLDSVLDAYALTWSGTLTRRGCVGGLWSTGDRSTIRRCLVNIVDNAVRAAGPAGRVQITVHRGARSAWVLVEDDGPGFGRGPSGTGIGLPTTRRALQGIRGHLSLGAGSGMGGACVAMSLPLRAGAGYTDGPGLGGAARTG</sequence>
<evidence type="ECO:0000313" key="11">
    <source>
        <dbReference type="Proteomes" id="UP000199152"/>
    </source>
</evidence>
<dbReference type="Gene3D" id="1.10.287.130">
    <property type="match status" value="1"/>
</dbReference>
<evidence type="ECO:0000313" key="10">
    <source>
        <dbReference type="EMBL" id="SFL25487.1"/>
    </source>
</evidence>
<evidence type="ECO:0000256" key="8">
    <source>
        <dbReference type="ARBA" id="ARBA00022840"/>
    </source>
</evidence>
<dbReference type="PANTHER" id="PTHR44936">
    <property type="entry name" value="SENSOR PROTEIN CREC"/>
    <property type="match status" value="1"/>
</dbReference>
<proteinExistence type="predicted"/>
<dbReference type="Pfam" id="PF00512">
    <property type="entry name" value="HisKA"/>
    <property type="match status" value="1"/>
</dbReference>
<dbReference type="InterPro" id="IPR036097">
    <property type="entry name" value="HisK_dim/P_sf"/>
</dbReference>
<evidence type="ECO:0000256" key="5">
    <source>
        <dbReference type="ARBA" id="ARBA00022679"/>
    </source>
</evidence>
<comment type="catalytic activity">
    <reaction evidence="1">
        <text>ATP + protein L-histidine = ADP + protein N-phospho-L-histidine.</text>
        <dbReference type="EC" id="2.7.13.3"/>
    </reaction>
</comment>
<dbReference type="SMART" id="SM00387">
    <property type="entry name" value="HATPase_c"/>
    <property type="match status" value="1"/>
</dbReference>
<dbReference type="Pfam" id="PF02518">
    <property type="entry name" value="HATPase_c"/>
    <property type="match status" value="1"/>
</dbReference>
<dbReference type="InterPro" id="IPR003594">
    <property type="entry name" value="HATPase_dom"/>
</dbReference>
<dbReference type="InterPro" id="IPR005467">
    <property type="entry name" value="His_kinase_dom"/>
</dbReference>
<keyword evidence="5" id="KW-0808">Transferase</keyword>
<dbReference type="STRING" id="504800.SAMN04488085_108170"/>
<dbReference type="AlphaFoldDB" id="A0A1I4G843"/>
<evidence type="ECO:0000256" key="4">
    <source>
        <dbReference type="ARBA" id="ARBA00022475"/>
    </source>
</evidence>
<dbReference type="InterPro" id="IPR036890">
    <property type="entry name" value="HATPase_C_sf"/>
</dbReference>
<dbReference type="InterPro" id="IPR050980">
    <property type="entry name" value="2C_sensor_his_kinase"/>
</dbReference>
<dbReference type="CDD" id="cd00075">
    <property type="entry name" value="HATPase"/>
    <property type="match status" value="1"/>
</dbReference>
<gene>
    <name evidence="10" type="ORF">SAMN04488085_108170</name>
</gene>
<dbReference type="PROSITE" id="PS50109">
    <property type="entry name" value="HIS_KIN"/>
    <property type="match status" value="1"/>
</dbReference>
<dbReference type="EMBL" id="FOSW01000008">
    <property type="protein sequence ID" value="SFL25487.1"/>
    <property type="molecule type" value="Genomic_DNA"/>
</dbReference>
<keyword evidence="7 10" id="KW-0418">Kinase</keyword>
<dbReference type="InterPro" id="IPR003661">
    <property type="entry name" value="HisK_dim/P_dom"/>
</dbReference>
<evidence type="ECO:0000256" key="6">
    <source>
        <dbReference type="ARBA" id="ARBA00022741"/>
    </source>
</evidence>
<dbReference type="GO" id="GO:0005524">
    <property type="term" value="F:ATP binding"/>
    <property type="evidence" value="ECO:0007669"/>
    <property type="project" value="UniProtKB-KW"/>
</dbReference>
<dbReference type="SUPFAM" id="SSF47384">
    <property type="entry name" value="Homodimeric domain of signal transducing histidine kinase"/>
    <property type="match status" value="1"/>
</dbReference>
<dbReference type="SUPFAM" id="SSF55874">
    <property type="entry name" value="ATPase domain of HSP90 chaperone/DNA topoisomerase II/histidine kinase"/>
    <property type="match status" value="1"/>
</dbReference>
<dbReference type="PANTHER" id="PTHR44936:SF10">
    <property type="entry name" value="SENSOR PROTEIN RSTB"/>
    <property type="match status" value="1"/>
</dbReference>
<evidence type="ECO:0000256" key="7">
    <source>
        <dbReference type="ARBA" id="ARBA00022777"/>
    </source>
</evidence>
<dbReference type="Gene3D" id="3.30.565.10">
    <property type="entry name" value="Histidine kinase-like ATPase, C-terminal domain"/>
    <property type="match status" value="1"/>
</dbReference>
<keyword evidence="11" id="KW-1185">Reference proteome</keyword>
<evidence type="ECO:0000256" key="2">
    <source>
        <dbReference type="ARBA" id="ARBA00004651"/>
    </source>
</evidence>
<dbReference type="SMART" id="SM00388">
    <property type="entry name" value="HisKA"/>
    <property type="match status" value="1"/>
</dbReference>